<dbReference type="AlphaFoldDB" id="A0A0P7Y360"/>
<name>A0A0P7Y360_SCLFO</name>
<protein>
    <submittedName>
        <fullName evidence="1">Uncharacterized protein</fullName>
    </submittedName>
</protein>
<evidence type="ECO:0000313" key="2">
    <source>
        <dbReference type="Proteomes" id="UP000034805"/>
    </source>
</evidence>
<proteinExistence type="predicted"/>
<gene>
    <name evidence="1" type="ORF">Z043_121922</name>
</gene>
<dbReference type="Proteomes" id="UP000034805">
    <property type="component" value="Unassembled WGS sequence"/>
</dbReference>
<dbReference type="EMBL" id="JARO02011138">
    <property type="protein sequence ID" value="KPP60099.1"/>
    <property type="molecule type" value="Genomic_DNA"/>
</dbReference>
<evidence type="ECO:0000313" key="1">
    <source>
        <dbReference type="EMBL" id="KPP60099.1"/>
    </source>
</evidence>
<accession>A0A0P7Y360</accession>
<sequence>MGDETYQDIFRDFSQMASSDPDRLNRFQPNDSHRTCVIKREYVAGLFKKSRVASTGFDIEGCTLKKYHRNHITLTEW</sequence>
<reference evidence="1 2" key="1">
    <citation type="submission" date="2015-08" db="EMBL/GenBank/DDBJ databases">
        <title>The genome of the Asian arowana (Scleropages formosus).</title>
        <authorList>
            <person name="Tan M.H."/>
            <person name="Gan H.M."/>
            <person name="Croft L.J."/>
            <person name="Austin C.M."/>
        </authorList>
    </citation>
    <scope>NUCLEOTIDE SEQUENCE [LARGE SCALE GENOMIC DNA]</scope>
    <source>
        <strain evidence="1">Aro1</strain>
    </source>
</reference>
<comment type="caution">
    <text evidence="1">The sequence shown here is derived from an EMBL/GenBank/DDBJ whole genome shotgun (WGS) entry which is preliminary data.</text>
</comment>
<organism evidence="1 2">
    <name type="scientific">Scleropages formosus</name>
    <name type="common">Asian bonytongue</name>
    <name type="synonym">Osteoglossum formosum</name>
    <dbReference type="NCBI Taxonomy" id="113540"/>
    <lineage>
        <taxon>Eukaryota</taxon>
        <taxon>Metazoa</taxon>
        <taxon>Chordata</taxon>
        <taxon>Craniata</taxon>
        <taxon>Vertebrata</taxon>
        <taxon>Euteleostomi</taxon>
        <taxon>Actinopterygii</taxon>
        <taxon>Neopterygii</taxon>
        <taxon>Teleostei</taxon>
        <taxon>Osteoglossocephala</taxon>
        <taxon>Osteoglossomorpha</taxon>
        <taxon>Osteoglossiformes</taxon>
        <taxon>Osteoglossidae</taxon>
        <taxon>Scleropages</taxon>
    </lineage>
</organism>